<evidence type="ECO:0000313" key="4">
    <source>
        <dbReference type="Proteomes" id="UP000694680"/>
    </source>
</evidence>
<name>A0A8C5ENG7_GOUWI</name>
<dbReference type="GeneID" id="114475916"/>
<evidence type="ECO:0000256" key="1">
    <source>
        <dbReference type="SAM" id="MobiDB-lite"/>
    </source>
</evidence>
<reference evidence="3" key="3">
    <citation type="submission" date="2025-09" db="UniProtKB">
        <authorList>
            <consortium name="Ensembl"/>
        </authorList>
    </citation>
    <scope>IDENTIFICATION</scope>
</reference>
<protein>
    <submittedName>
        <fullName evidence="3">Uncharacterized protein</fullName>
    </submittedName>
</protein>
<dbReference type="Proteomes" id="UP000694680">
    <property type="component" value="Chromosome 14"/>
</dbReference>
<proteinExistence type="predicted"/>
<dbReference type="RefSeq" id="XP_028322909.1">
    <property type="nucleotide sequence ID" value="XM_028467108.1"/>
</dbReference>
<dbReference type="PANTHER" id="PTHR16209">
    <property type="entry name" value="VESICULAR, OVEREXPRESSED IN CANCER, PROSURVIVAL PROTEIN 1"/>
    <property type="match status" value="1"/>
</dbReference>
<keyword evidence="2" id="KW-1133">Transmembrane helix</keyword>
<evidence type="ECO:0000256" key="2">
    <source>
        <dbReference type="SAM" id="Phobius"/>
    </source>
</evidence>
<dbReference type="InterPro" id="IPR051994">
    <property type="entry name" value="WW_domain-binding"/>
</dbReference>
<gene>
    <name evidence="3" type="primary">prr7</name>
</gene>
<organism evidence="3 4">
    <name type="scientific">Gouania willdenowi</name>
    <name type="common">Blunt-snouted clingfish</name>
    <name type="synonym">Lepadogaster willdenowi</name>
    <dbReference type="NCBI Taxonomy" id="441366"/>
    <lineage>
        <taxon>Eukaryota</taxon>
        <taxon>Metazoa</taxon>
        <taxon>Chordata</taxon>
        <taxon>Craniata</taxon>
        <taxon>Vertebrata</taxon>
        <taxon>Euteleostomi</taxon>
        <taxon>Actinopterygii</taxon>
        <taxon>Neopterygii</taxon>
        <taxon>Teleostei</taxon>
        <taxon>Neoteleostei</taxon>
        <taxon>Acanthomorphata</taxon>
        <taxon>Ovalentaria</taxon>
        <taxon>Blenniimorphae</taxon>
        <taxon>Blenniiformes</taxon>
        <taxon>Gobiesocoidei</taxon>
        <taxon>Gobiesocidae</taxon>
        <taxon>Gobiesocinae</taxon>
        <taxon>Gouania</taxon>
    </lineage>
</organism>
<sequence length="249" mass="27292">MDEQLFCRSKESLPLMMMSQGTSTFFICFAVFWLIWVSVVMFCCFCSFLLRCLKTTRHQRLREAEHVGAEPVGTQFPSHPQPLTTDGPPPPDLVRVLHPTPQDATIQPSAVLDSCGKPPCYEEAVLMEAPPPAYSQVMGDALKPLQNVPEVMAFQERRGFSSLGHLPSSLLSNHSLTLPLGEWPPQAAVTLATVPYREWKTLNPRMGSQTTAGGPQRGLQSRLRSSGGGFRSSCGTPTAFLMLGRSTAV</sequence>
<reference evidence="3" key="1">
    <citation type="submission" date="2020-06" db="EMBL/GenBank/DDBJ databases">
        <authorList>
            <consortium name="Wellcome Sanger Institute Data Sharing"/>
        </authorList>
    </citation>
    <scope>NUCLEOTIDE SEQUENCE [LARGE SCALE GENOMIC DNA]</scope>
</reference>
<feature type="transmembrane region" description="Helical" evidence="2">
    <location>
        <begin position="24"/>
        <end position="50"/>
    </location>
</feature>
<dbReference type="PANTHER" id="PTHR16209:SF3">
    <property type="entry name" value="PROLINE-RICH PROTEIN 7"/>
    <property type="match status" value="1"/>
</dbReference>
<reference evidence="3" key="2">
    <citation type="submission" date="2025-08" db="UniProtKB">
        <authorList>
            <consortium name="Ensembl"/>
        </authorList>
    </citation>
    <scope>IDENTIFICATION</scope>
</reference>
<keyword evidence="2" id="KW-0812">Transmembrane</keyword>
<feature type="region of interest" description="Disordered" evidence="1">
    <location>
        <begin position="204"/>
        <end position="231"/>
    </location>
</feature>
<evidence type="ECO:0000313" key="3">
    <source>
        <dbReference type="Ensembl" id="ENSGWIP00000024195.1"/>
    </source>
</evidence>
<dbReference type="CTD" id="80758"/>
<keyword evidence="2" id="KW-0472">Membrane</keyword>
<dbReference type="OrthoDB" id="8897120at2759"/>
<dbReference type="Ensembl" id="ENSGWIT00000026479.1">
    <property type="protein sequence ID" value="ENSGWIP00000024195.1"/>
    <property type="gene ID" value="ENSGWIG00000012852.1"/>
</dbReference>
<accession>A0A8C5ENG7</accession>
<keyword evidence="4" id="KW-1185">Reference proteome</keyword>
<dbReference type="AlphaFoldDB" id="A0A8C5ENG7"/>